<dbReference type="SUPFAM" id="SSF49373">
    <property type="entry name" value="Invasin/intimin cell-adhesion fragments"/>
    <property type="match status" value="2"/>
</dbReference>
<sequence>MPAKRPTGARSETVQCEFCGEYYAVTYKRCPFCDGRPARRRAEEYDDEPTRIFRHPQVEEEYEEVPVRRSKRDEQDEYEETPLRRRAPRDEYEPDDEYEDDEYDEDDDYDDSPRRGDGGRRLITNERGGGYRRRGPSVLQIIGGVLSVALIAAAIYIVVLLVGSLLGNSQPNVPATNSPTASVTPTPSDTSTPSPTESDEPTVTDEPTDPTSTTIPAGQTATAFTLTNSSGKRLQDITLSEQYPDYKFVVAFSPSGSTGSITWSSSKPEVVSVDQSGKVVGVSKGVATITATMAGGYAQQCMVRSSVTSSGSGSAQPSTSPSVSPSSSASSGGKLSFNVSSGDEFTLTGVGDSWTLNVKNAKGTPTWSVKDSSIATVDANGKVTAVSKGSTTVTATVDGQTLNCLVRVNIP</sequence>
<evidence type="ECO:0000256" key="1">
    <source>
        <dbReference type="SAM" id="MobiDB-lite"/>
    </source>
</evidence>
<feature type="compositionally biased region" description="Basic and acidic residues" evidence="1">
    <location>
        <begin position="111"/>
        <end position="124"/>
    </location>
</feature>
<dbReference type="Pfam" id="PF02368">
    <property type="entry name" value="Big_2"/>
    <property type="match status" value="2"/>
</dbReference>
<feature type="region of interest" description="Disordered" evidence="1">
    <location>
        <begin position="172"/>
        <end position="216"/>
    </location>
</feature>
<proteinExistence type="predicted"/>
<feature type="region of interest" description="Disordered" evidence="1">
    <location>
        <begin position="38"/>
        <end position="135"/>
    </location>
</feature>
<organism evidence="4">
    <name type="scientific">uncultured Eubacteriales bacterium</name>
    <dbReference type="NCBI Taxonomy" id="172733"/>
    <lineage>
        <taxon>Bacteria</taxon>
        <taxon>Bacillati</taxon>
        <taxon>Bacillota</taxon>
        <taxon>Clostridia</taxon>
        <taxon>Eubacteriales</taxon>
        <taxon>environmental samples</taxon>
    </lineage>
</organism>
<evidence type="ECO:0000256" key="2">
    <source>
        <dbReference type="SAM" id="Phobius"/>
    </source>
</evidence>
<feature type="region of interest" description="Disordered" evidence="1">
    <location>
        <begin position="307"/>
        <end position="333"/>
    </location>
</feature>
<name>A0A212J086_9FIRM</name>
<dbReference type="InterPro" id="IPR008964">
    <property type="entry name" value="Invasin/intimin_cell_adhesion"/>
</dbReference>
<evidence type="ECO:0000313" key="4">
    <source>
        <dbReference type="EMBL" id="SBV92764.1"/>
    </source>
</evidence>
<keyword evidence="2" id="KW-1133">Transmembrane helix</keyword>
<protein>
    <submittedName>
        <fullName evidence="4">Bacterial group 2 Ig-like protein</fullName>
    </submittedName>
</protein>
<accession>A0A212J086</accession>
<dbReference type="Gene3D" id="2.60.40.1080">
    <property type="match status" value="2"/>
</dbReference>
<dbReference type="SMART" id="SM00635">
    <property type="entry name" value="BID_2"/>
    <property type="match status" value="2"/>
</dbReference>
<feature type="compositionally biased region" description="Basic and acidic residues" evidence="1">
    <location>
        <begin position="38"/>
        <end position="51"/>
    </location>
</feature>
<dbReference type="AlphaFoldDB" id="A0A212J086"/>
<feature type="compositionally biased region" description="Low complexity" evidence="1">
    <location>
        <begin position="174"/>
        <end position="196"/>
    </location>
</feature>
<feature type="compositionally biased region" description="Basic and acidic residues" evidence="1">
    <location>
        <begin position="65"/>
        <end position="74"/>
    </location>
</feature>
<feature type="domain" description="BIG2" evidence="3">
    <location>
        <begin position="324"/>
        <end position="407"/>
    </location>
</feature>
<evidence type="ECO:0000259" key="3">
    <source>
        <dbReference type="SMART" id="SM00635"/>
    </source>
</evidence>
<dbReference type="InterPro" id="IPR003343">
    <property type="entry name" value="Big_2"/>
</dbReference>
<feature type="compositionally biased region" description="Acidic residues" evidence="1">
    <location>
        <begin position="92"/>
        <end position="110"/>
    </location>
</feature>
<keyword evidence="2" id="KW-0812">Transmembrane</keyword>
<dbReference type="EMBL" id="FLUN01000001">
    <property type="protein sequence ID" value="SBV92764.1"/>
    <property type="molecule type" value="Genomic_DNA"/>
</dbReference>
<feature type="domain" description="BIG2" evidence="3">
    <location>
        <begin position="233"/>
        <end position="299"/>
    </location>
</feature>
<keyword evidence="2" id="KW-0472">Membrane</keyword>
<gene>
    <name evidence="4" type="ORF">KL86CLO1_10291</name>
</gene>
<feature type="compositionally biased region" description="Acidic residues" evidence="1">
    <location>
        <begin position="197"/>
        <end position="208"/>
    </location>
</feature>
<reference evidence="4" key="1">
    <citation type="submission" date="2016-04" db="EMBL/GenBank/DDBJ databases">
        <authorList>
            <person name="Evans L.H."/>
            <person name="Alamgir A."/>
            <person name="Owens N."/>
            <person name="Weber N.D."/>
            <person name="Virtaneva K."/>
            <person name="Barbian K."/>
            <person name="Babar A."/>
            <person name="Rosenke K."/>
        </authorList>
    </citation>
    <scope>NUCLEOTIDE SEQUENCE</scope>
    <source>
        <strain evidence="4">86</strain>
    </source>
</reference>
<feature type="transmembrane region" description="Helical" evidence="2">
    <location>
        <begin position="141"/>
        <end position="166"/>
    </location>
</feature>